<dbReference type="GO" id="GO:0003677">
    <property type="term" value="F:DNA binding"/>
    <property type="evidence" value="ECO:0007669"/>
    <property type="project" value="InterPro"/>
</dbReference>
<comment type="caution">
    <text evidence="2">The sequence shown here is derived from an EMBL/GenBank/DDBJ whole genome shotgun (WGS) entry which is preliminary data.</text>
</comment>
<accession>A0A9P6QF28</accession>
<dbReference type="Pfam" id="PF16787">
    <property type="entry name" value="NDC10_II"/>
    <property type="match status" value="1"/>
</dbReference>
<feature type="domain" description="Ndc10" evidence="1">
    <location>
        <begin position="241"/>
        <end position="426"/>
    </location>
</feature>
<organism evidence="2 3">
    <name type="scientific">Mortierella polycephala</name>
    <dbReference type="NCBI Taxonomy" id="41804"/>
    <lineage>
        <taxon>Eukaryota</taxon>
        <taxon>Fungi</taxon>
        <taxon>Fungi incertae sedis</taxon>
        <taxon>Mucoromycota</taxon>
        <taxon>Mortierellomycotina</taxon>
        <taxon>Mortierellomycetes</taxon>
        <taxon>Mortierellales</taxon>
        <taxon>Mortierellaceae</taxon>
        <taxon>Mortierella</taxon>
    </lineage>
</organism>
<evidence type="ECO:0000313" key="2">
    <source>
        <dbReference type="EMBL" id="KAG0267025.1"/>
    </source>
</evidence>
<proteinExistence type="predicted"/>
<dbReference type="OrthoDB" id="2280212at2759"/>
<dbReference type="Gene3D" id="1.10.443.20">
    <property type="entry name" value="Centromere DNA-binding protein complex CBF3 subunit, domain 2"/>
    <property type="match status" value="1"/>
</dbReference>
<dbReference type="InterPro" id="IPR031872">
    <property type="entry name" value="NDC10_II"/>
</dbReference>
<dbReference type="EMBL" id="JAAAJA010000009">
    <property type="protein sequence ID" value="KAG0267025.1"/>
    <property type="molecule type" value="Genomic_DNA"/>
</dbReference>
<dbReference type="InterPro" id="IPR038279">
    <property type="entry name" value="Ndc10_dom2_sf"/>
</dbReference>
<dbReference type="AlphaFoldDB" id="A0A9P6QF28"/>
<evidence type="ECO:0000313" key="3">
    <source>
        <dbReference type="Proteomes" id="UP000726737"/>
    </source>
</evidence>
<evidence type="ECO:0000259" key="1">
    <source>
        <dbReference type="Pfam" id="PF16787"/>
    </source>
</evidence>
<dbReference type="Proteomes" id="UP000726737">
    <property type="component" value="Unassembled WGS sequence"/>
</dbReference>
<reference evidence="2" key="1">
    <citation type="journal article" date="2020" name="Fungal Divers.">
        <title>Resolving the Mortierellaceae phylogeny through synthesis of multi-gene phylogenetics and phylogenomics.</title>
        <authorList>
            <person name="Vandepol N."/>
            <person name="Liber J."/>
            <person name="Desiro A."/>
            <person name="Na H."/>
            <person name="Kennedy M."/>
            <person name="Barry K."/>
            <person name="Grigoriev I.V."/>
            <person name="Miller A.N."/>
            <person name="O'Donnell K."/>
            <person name="Stajich J.E."/>
            <person name="Bonito G."/>
        </authorList>
    </citation>
    <scope>NUCLEOTIDE SEQUENCE</scope>
    <source>
        <strain evidence="2">KOD948</strain>
    </source>
</reference>
<gene>
    <name evidence="2" type="ORF">BG011_009773</name>
</gene>
<name>A0A9P6QF28_9FUNG</name>
<sequence length="431" mass="48739">MANDTGAMDSMARSYTKTMRRWKKFCEENSGNYANHTLYLVDSESKLLRFFRDYILALTTVKHVEPETDIGAIAGAESNGLSLGKDLNLAKLMRDAPDDHKGRKIISVPIRVESIKMARKAMIRIHHLQQERNEVRVPGPAAMKELDSLIKHHQEKLFEQSPRSSLTRSVDCVQRLVPPFRLHRLDGCAMAETQADKGGVDHKEVKKHVIEDVTDTINSEGWFQLKVLPGQVDGKKNIVPQTTYHAATKVFVQHSIAIGKKTHGGRRAGAVETHTLAIPQSDIKAGGRWTADRGRMESFYMPSLPSDFAMGMAGFLNKPFYLKQNNVNPPAQLQLTIFPWIKDIYDENNKYWKEQCMKGMIEVYDNAPRPMETSGEPLPGALSPINDGNESHINTGTFCTKEDAAKNDFLKLLLRCRRIILQDATYRLYHH</sequence>
<protein>
    <recommendedName>
        <fullName evidence="1">Ndc10 domain-containing protein</fullName>
    </recommendedName>
</protein>
<keyword evidence="3" id="KW-1185">Reference proteome</keyword>